<keyword evidence="7" id="KW-0325">Glycoprotein</keyword>
<dbReference type="EC" id="2.4.1.-" evidence="9"/>
<feature type="chain" id="PRO_5005151508" description="1,3-beta-glucanosyltransferase" evidence="9">
    <location>
        <begin position="21"/>
        <end position="500"/>
    </location>
</feature>
<reference evidence="11 12" key="1">
    <citation type="journal article" date="2014" name="Genome Announc.">
        <title>Draft genome sequence of Sclerotinia borealis, a psychrophilic plant pathogenic fungus.</title>
        <authorList>
            <person name="Mardanov A.V."/>
            <person name="Beletsky A.V."/>
            <person name="Kadnikov V.V."/>
            <person name="Ignatov A.N."/>
            <person name="Ravin N.V."/>
        </authorList>
    </citation>
    <scope>NUCLEOTIDE SEQUENCE [LARGE SCALE GENOMIC DNA]</scope>
    <source>
        <strain evidence="12">F-4157</strain>
    </source>
</reference>
<gene>
    <name evidence="11" type="ORF">SBOR_3974</name>
</gene>
<feature type="region of interest" description="Disordered" evidence="10">
    <location>
        <begin position="422"/>
        <end position="474"/>
    </location>
</feature>
<dbReference type="GO" id="GO:0005886">
    <property type="term" value="C:plasma membrane"/>
    <property type="evidence" value="ECO:0007669"/>
    <property type="project" value="UniProtKB-SubCell"/>
</dbReference>
<evidence type="ECO:0000256" key="6">
    <source>
        <dbReference type="ARBA" id="ARBA00023136"/>
    </source>
</evidence>
<accession>W9CID7</accession>
<evidence type="ECO:0000256" key="2">
    <source>
        <dbReference type="ARBA" id="ARBA00007528"/>
    </source>
</evidence>
<keyword evidence="6 9" id="KW-0472">Membrane</keyword>
<dbReference type="AlphaFoldDB" id="W9CID7"/>
<evidence type="ECO:0000256" key="1">
    <source>
        <dbReference type="ARBA" id="ARBA00004609"/>
    </source>
</evidence>
<comment type="subcellular location">
    <subcellularLocation>
        <location evidence="1 9">Cell membrane</location>
        <topology evidence="1 9">Lipid-anchor</topology>
        <topology evidence="1 9">GPI-anchor</topology>
    </subcellularLocation>
</comment>
<proteinExistence type="inferred from homology"/>
<keyword evidence="11" id="KW-0378">Hydrolase</keyword>
<dbReference type="Gene3D" id="3.20.20.80">
    <property type="entry name" value="Glycosidases"/>
    <property type="match status" value="1"/>
</dbReference>
<evidence type="ECO:0000313" key="11">
    <source>
        <dbReference type="EMBL" id="ESZ95641.1"/>
    </source>
</evidence>
<feature type="signal peptide" evidence="9">
    <location>
        <begin position="1"/>
        <end position="20"/>
    </location>
</feature>
<dbReference type="GO" id="GO:0016787">
    <property type="term" value="F:hydrolase activity"/>
    <property type="evidence" value="ECO:0007669"/>
    <property type="project" value="UniProtKB-KW"/>
</dbReference>
<dbReference type="GO" id="GO:0042124">
    <property type="term" value="F:1,3-beta-glucanosyltransferase activity"/>
    <property type="evidence" value="ECO:0007669"/>
    <property type="project" value="TreeGrafter"/>
</dbReference>
<sequence length="500" mass="52814">MLSSMIPTTVLALCATVTLAVQTIEIKGSDFVNSVTGDRFQLLGVAYQPGGSSGYNPASGVDPLSDGAVCLRDAALMQQLGINAIRVYNVDGNLNHDECASIFNEVGIYMLIDVNSPLVGESIDRSAPWTTYDVSYLNRTFAVVEAFKDYPNTLLFFAGNEVINDDDTGVTVPIYMRAVTRDLKNYISKHASRSIPVGYSAADVRDILLDTWNYLQCTTTGDDSDPSRSDLFALNSYSWCGDSSFTTSGYDVLVSDFSNTSVPVFFSEYGCNVPAPRVFTEVPVLHGPLMTPVLSGGMVYEFSQETSNYGLVSINDDGSAQLLSDYSTLQSQLNTLDIKSIQGVKAQNTTTIAPTCDPSLITSSTFASDWTLPAVPPGAEDLINNGIPNANNGKIISVSNTKVTQKITDVGGSIISDLAIKPLSNDESNNPSGETTGSNATSSSSSTSTSTSPTTTSSSITTSGTRSAATSTSTLKNAAGKVEGSIIALVAMLGVGFFLV</sequence>
<dbReference type="HOGENOM" id="CLU_021855_1_2_1"/>
<dbReference type="SUPFAM" id="SSF51445">
    <property type="entry name" value="(Trans)glycosidases"/>
    <property type="match status" value="1"/>
</dbReference>
<dbReference type="PANTHER" id="PTHR31468">
    <property type="entry name" value="1,3-BETA-GLUCANOSYLTRANSFERASE GAS1"/>
    <property type="match status" value="1"/>
</dbReference>
<dbReference type="GO" id="GO:0071970">
    <property type="term" value="P:fungal-type cell wall (1-&gt;3)-beta-D-glucan biosynthetic process"/>
    <property type="evidence" value="ECO:0007669"/>
    <property type="project" value="TreeGrafter"/>
</dbReference>
<protein>
    <recommendedName>
        <fullName evidence="9">1,3-beta-glucanosyltransferase</fullName>
        <ecNumber evidence="9">2.4.1.-</ecNumber>
    </recommendedName>
</protein>
<keyword evidence="3 9" id="KW-0336">GPI-anchor</keyword>
<evidence type="ECO:0000256" key="9">
    <source>
        <dbReference type="RuleBase" id="RU361209"/>
    </source>
</evidence>
<evidence type="ECO:0000313" key="12">
    <source>
        <dbReference type="Proteomes" id="UP000019487"/>
    </source>
</evidence>
<organism evidence="11 12">
    <name type="scientific">Sclerotinia borealis (strain F-4128)</name>
    <dbReference type="NCBI Taxonomy" id="1432307"/>
    <lineage>
        <taxon>Eukaryota</taxon>
        <taxon>Fungi</taxon>
        <taxon>Dikarya</taxon>
        <taxon>Ascomycota</taxon>
        <taxon>Pezizomycotina</taxon>
        <taxon>Leotiomycetes</taxon>
        <taxon>Helotiales</taxon>
        <taxon>Sclerotiniaceae</taxon>
        <taxon>Sclerotinia</taxon>
    </lineage>
</organism>
<dbReference type="GO" id="GO:0031505">
    <property type="term" value="P:fungal-type cell wall organization"/>
    <property type="evidence" value="ECO:0007669"/>
    <property type="project" value="TreeGrafter"/>
</dbReference>
<evidence type="ECO:0000256" key="7">
    <source>
        <dbReference type="ARBA" id="ARBA00023180"/>
    </source>
</evidence>
<dbReference type="FunFam" id="3.20.20.80:FF:000032">
    <property type="entry name" value="1,3-beta-glucanosyltransferase"/>
    <property type="match status" value="1"/>
</dbReference>
<keyword evidence="5 9" id="KW-0732">Signal</keyword>
<dbReference type="GO" id="GO:0098552">
    <property type="term" value="C:side of membrane"/>
    <property type="evidence" value="ECO:0007669"/>
    <property type="project" value="UniProtKB-KW"/>
</dbReference>
<comment type="caution">
    <text evidence="11">The sequence shown here is derived from an EMBL/GenBank/DDBJ whole genome shotgun (WGS) entry which is preliminary data.</text>
</comment>
<evidence type="ECO:0000256" key="3">
    <source>
        <dbReference type="ARBA" id="ARBA00022622"/>
    </source>
</evidence>
<evidence type="ECO:0000256" key="5">
    <source>
        <dbReference type="ARBA" id="ARBA00022729"/>
    </source>
</evidence>
<comment type="function">
    <text evidence="9">Splits internally a 1,3-beta-glucan molecule and transfers the newly generated reducing end (the donor) to the non-reducing end of another 1,3-beta-glucan molecule (the acceptor) forming a 1,3-beta linkage, resulting in the elongation of 1,3-beta-glucan chains in the cell wall.</text>
</comment>
<keyword evidence="8 9" id="KW-0449">Lipoprotein</keyword>
<comment type="similarity">
    <text evidence="2 9">Belongs to the glycosyl hydrolase 72 family.</text>
</comment>
<name>W9CID7_SCLBF</name>
<evidence type="ECO:0000256" key="8">
    <source>
        <dbReference type="ARBA" id="ARBA00023288"/>
    </source>
</evidence>
<dbReference type="EMBL" id="AYSA01000175">
    <property type="protein sequence ID" value="ESZ95641.1"/>
    <property type="molecule type" value="Genomic_DNA"/>
</dbReference>
<dbReference type="OrthoDB" id="421038at2759"/>
<keyword evidence="12" id="KW-1185">Reference proteome</keyword>
<dbReference type="InterPro" id="IPR004886">
    <property type="entry name" value="Glucanosyltransferase"/>
</dbReference>
<dbReference type="Proteomes" id="UP000019487">
    <property type="component" value="Unassembled WGS sequence"/>
</dbReference>
<evidence type="ECO:0000256" key="10">
    <source>
        <dbReference type="SAM" id="MobiDB-lite"/>
    </source>
</evidence>
<dbReference type="PANTHER" id="PTHR31468:SF4">
    <property type="entry name" value="1,3-BETA-GLUCANOSYLTRANSFERASE GAS3-RELATED"/>
    <property type="match status" value="1"/>
</dbReference>
<feature type="compositionally biased region" description="Low complexity" evidence="10">
    <location>
        <begin position="432"/>
        <end position="474"/>
    </location>
</feature>
<dbReference type="Pfam" id="PF03198">
    <property type="entry name" value="Glyco_hydro_72"/>
    <property type="match status" value="1"/>
</dbReference>
<evidence type="ECO:0000256" key="4">
    <source>
        <dbReference type="ARBA" id="ARBA00022679"/>
    </source>
</evidence>
<keyword evidence="4 9" id="KW-0808">Transferase</keyword>
<dbReference type="InterPro" id="IPR017853">
    <property type="entry name" value="GH"/>
</dbReference>